<dbReference type="EMBL" id="LAZR01018911">
    <property type="protein sequence ID" value="KKL94492.1"/>
    <property type="molecule type" value="Genomic_DNA"/>
</dbReference>
<proteinExistence type="predicted"/>
<dbReference type="Pfam" id="PF16461">
    <property type="entry name" value="Phage_TTP_12"/>
    <property type="match status" value="1"/>
</dbReference>
<accession>A0A0F9J5K8</accession>
<dbReference type="AlphaFoldDB" id="A0A0F9J5K8"/>
<feature type="domain" description="Lambda phage tail tube protein N-terminal" evidence="1">
    <location>
        <begin position="20"/>
        <end position="145"/>
    </location>
</feature>
<dbReference type="InterPro" id="IPR032494">
    <property type="entry name" value="Phage_TTP_N"/>
</dbReference>
<protein>
    <recommendedName>
        <fullName evidence="1">Lambda phage tail tube protein N-terminal domain-containing protein</fullName>
    </recommendedName>
</protein>
<evidence type="ECO:0000259" key="1">
    <source>
        <dbReference type="Pfam" id="PF16461"/>
    </source>
</evidence>
<name>A0A0F9J5K8_9ZZZZ</name>
<sequence length="145" mass="15339">MGVATVVSGFGVQFKTGDGASPEVFTPVAEVLSVSGPTINRDVIEATHTDSLDNYKEFLSGLTDGGEVTVTMNFLPGDGTQDEATGILGDFLVQTLRNYSIVFPTSPAVTWTFSAFLTGYEPDSPIDDRMTCTATFKLSGKPTIA</sequence>
<gene>
    <name evidence="2" type="ORF">LCGC14_1864160</name>
</gene>
<reference evidence="2" key="1">
    <citation type="journal article" date="2015" name="Nature">
        <title>Complex archaea that bridge the gap between prokaryotes and eukaryotes.</title>
        <authorList>
            <person name="Spang A."/>
            <person name="Saw J.H."/>
            <person name="Jorgensen S.L."/>
            <person name="Zaremba-Niedzwiedzka K."/>
            <person name="Martijn J."/>
            <person name="Lind A.E."/>
            <person name="van Eijk R."/>
            <person name="Schleper C."/>
            <person name="Guy L."/>
            <person name="Ettema T.J."/>
        </authorList>
    </citation>
    <scope>NUCLEOTIDE SEQUENCE</scope>
</reference>
<dbReference type="Gene3D" id="4.10.410.40">
    <property type="match status" value="1"/>
</dbReference>
<organism evidence="2">
    <name type="scientific">marine sediment metagenome</name>
    <dbReference type="NCBI Taxonomy" id="412755"/>
    <lineage>
        <taxon>unclassified sequences</taxon>
        <taxon>metagenomes</taxon>
        <taxon>ecological metagenomes</taxon>
    </lineage>
</organism>
<comment type="caution">
    <text evidence="2">The sequence shown here is derived from an EMBL/GenBank/DDBJ whole genome shotgun (WGS) entry which is preliminary data.</text>
</comment>
<evidence type="ECO:0000313" key="2">
    <source>
        <dbReference type="EMBL" id="KKL94492.1"/>
    </source>
</evidence>